<dbReference type="EMBL" id="FSHM01000003">
    <property type="protein sequence ID" value="SIA97204.1"/>
    <property type="molecule type" value="Genomic_DNA"/>
</dbReference>
<dbReference type="AlphaFoldDB" id="A0A1N4DYQ3"/>
<evidence type="ECO:0000313" key="1">
    <source>
        <dbReference type="EMBL" id="SIA97204.1"/>
    </source>
</evidence>
<evidence type="ECO:0000313" key="4">
    <source>
        <dbReference type="Proteomes" id="UP000185210"/>
    </source>
</evidence>
<evidence type="ECO:0000313" key="3">
    <source>
        <dbReference type="Proteomes" id="UP000184831"/>
    </source>
</evidence>
<comment type="caution">
    <text evidence="1">The sequence shown here is derived from an EMBL/GenBank/DDBJ whole genome shotgun (WGS) entry which is preliminary data.</text>
</comment>
<accession>A0A1N4DYQ3</accession>
<reference evidence="3 4" key="1">
    <citation type="submission" date="2016-11" db="EMBL/GenBank/DDBJ databases">
        <authorList>
            <consortium name="Pathogen Informatics"/>
        </authorList>
    </citation>
    <scope>NUCLEOTIDE SEQUENCE [LARGE SCALE GENOMIC DNA]</scope>
    <source>
        <strain evidence="1 4">104</strain>
        <strain evidence="2 3">696</strain>
    </source>
</reference>
<dbReference type="Proteomes" id="UP000184831">
    <property type="component" value="Unassembled WGS sequence"/>
</dbReference>
<evidence type="ECO:0000313" key="2">
    <source>
        <dbReference type="EMBL" id="SIM54227.1"/>
    </source>
</evidence>
<protein>
    <submittedName>
        <fullName evidence="1">Uncharacterized protein</fullName>
    </submittedName>
</protein>
<organism evidence="1 4">
    <name type="scientific">Mycobacteroides abscessus subsp. abscessus</name>
    <dbReference type="NCBI Taxonomy" id="1185650"/>
    <lineage>
        <taxon>Bacteria</taxon>
        <taxon>Bacillati</taxon>
        <taxon>Actinomycetota</taxon>
        <taxon>Actinomycetes</taxon>
        <taxon>Mycobacteriales</taxon>
        <taxon>Mycobacteriaceae</taxon>
        <taxon>Mycobacteroides</taxon>
        <taxon>Mycobacteroides abscessus</taxon>
    </lineage>
</organism>
<dbReference type="EMBL" id="FSQE01000002">
    <property type="protein sequence ID" value="SIM54227.1"/>
    <property type="molecule type" value="Genomic_DNA"/>
</dbReference>
<dbReference type="Proteomes" id="UP000185210">
    <property type="component" value="Unassembled WGS sequence"/>
</dbReference>
<gene>
    <name evidence="1" type="ORF">SAMEA2070301_02564</name>
    <name evidence="2" type="ORF">SAMEA2152244_01839</name>
</gene>
<proteinExistence type="predicted"/>
<name>A0A1N4DYQ3_9MYCO</name>
<sequence>MQIANTQRGNEFGVIAIAGDELWATGQNNARMEDIRPSQPYVRATHPAIFLT</sequence>